<evidence type="ECO:0000313" key="2">
    <source>
        <dbReference type="Proteomes" id="UP000575469"/>
    </source>
</evidence>
<organism evidence="1 2">
    <name type="scientific">Ralstonia insidiosa</name>
    <dbReference type="NCBI Taxonomy" id="190721"/>
    <lineage>
        <taxon>Bacteria</taxon>
        <taxon>Pseudomonadati</taxon>
        <taxon>Pseudomonadota</taxon>
        <taxon>Betaproteobacteria</taxon>
        <taxon>Burkholderiales</taxon>
        <taxon>Burkholderiaceae</taxon>
        <taxon>Ralstonia</taxon>
    </lineage>
</organism>
<dbReference type="EMBL" id="JABBZM010000002">
    <property type="protein sequence ID" value="NMV36920.1"/>
    <property type="molecule type" value="Genomic_DNA"/>
</dbReference>
<dbReference type="Proteomes" id="UP000575469">
    <property type="component" value="Unassembled WGS sequence"/>
</dbReference>
<name>A0A848NUG4_9RALS</name>
<dbReference type="RefSeq" id="WP_169339209.1">
    <property type="nucleotide sequence ID" value="NZ_JABBZM010000002.1"/>
</dbReference>
<sequence length="154" mass="17049">MQITSPSADQTPLVPITREQVLALEREIQKQPPVDFPIRHYFAPGLYAREIRIRKGYVLTGAVHKTENIAVLSAGRLLLVTENGVIEVAAPHTLTVKPGQKNAAYALEDSVWTNFFPTTETDPDKLVELLTESKASELIGGHDNVQASNHRLEQ</sequence>
<accession>A0A848NUG4</accession>
<gene>
    <name evidence="1" type="ORF">HGR00_03235</name>
</gene>
<comment type="caution">
    <text evidence="1">The sequence shown here is derived from an EMBL/GenBank/DDBJ whole genome shotgun (WGS) entry which is preliminary data.</text>
</comment>
<dbReference type="AlphaFoldDB" id="A0A848NUG4"/>
<proteinExistence type="predicted"/>
<evidence type="ECO:0000313" key="1">
    <source>
        <dbReference type="EMBL" id="NMV36920.1"/>
    </source>
</evidence>
<protein>
    <submittedName>
        <fullName evidence="1">Uncharacterized protein</fullName>
    </submittedName>
</protein>
<reference evidence="1 2" key="1">
    <citation type="submission" date="2020-04" db="EMBL/GenBank/DDBJ databases">
        <title>Ralstonia insidiosa genome sequencing and assembly.</title>
        <authorList>
            <person name="Martins R.C.R."/>
            <person name="Perdigao-Neto L.V."/>
            <person name="Levin A.S.S."/>
            <person name="Costa S.F."/>
        </authorList>
    </citation>
    <scope>NUCLEOTIDE SEQUENCE [LARGE SCALE GENOMIC DNA]</scope>
    <source>
        <strain evidence="1 2">5047</strain>
    </source>
</reference>